<feature type="region of interest" description="Disordered" evidence="1">
    <location>
        <begin position="310"/>
        <end position="336"/>
    </location>
</feature>
<feature type="signal peptide" evidence="3">
    <location>
        <begin position="1"/>
        <end position="19"/>
    </location>
</feature>
<dbReference type="EMBL" id="JABCKV010000159">
    <property type="protein sequence ID" value="KAG5642763.1"/>
    <property type="molecule type" value="Genomic_DNA"/>
</dbReference>
<name>A0A9P7K9Y5_9AGAR</name>
<accession>A0A9P7K9Y5</accession>
<proteinExistence type="predicted"/>
<dbReference type="OrthoDB" id="2564904at2759"/>
<dbReference type="AlphaFoldDB" id="A0A9P7K9Y5"/>
<feature type="compositionally biased region" description="Low complexity" evidence="1">
    <location>
        <begin position="310"/>
        <end position="320"/>
    </location>
</feature>
<evidence type="ECO:0000256" key="2">
    <source>
        <dbReference type="SAM" id="Phobius"/>
    </source>
</evidence>
<evidence type="ECO:0000313" key="4">
    <source>
        <dbReference type="EMBL" id="KAG5642763.1"/>
    </source>
</evidence>
<evidence type="ECO:0000256" key="1">
    <source>
        <dbReference type="SAM" id="MobiDB-lite"/>
    </source>
</evidence>
<organism evidence="4 5">
    <name type="scientific">Asterophora parasitica</name>
    <dbReference type="NCBI Taxonomy" id="117018"/>
    <lineage>
        <taxon>Eukaryota</taxon>
        <taxon>Fungi</taxon>
        <taxon>Dikarya</taxon>
        <taxon>Basidiomycota</taxon>
        <taxon>Agaricomycotina</taxon>
        <taxon>Agaricomycetes</taxon>
        <taxon>Agaricomycetidae</taxon>
        <taxon>Agaricales</taxon>
        <taxon>Tricholomatineae</taxon>
        <taxon>Lyophyllaceae</taxon>
        <taxon>Asterophora</taxon>
    </lineage>
</organism>
<keyword evidence="2" id="KW-1133">Transmembrane helix</keyword>
<sequence>MLASLLLGLSLAGTTAVLAQDPPKSTYPATPLASKRFAYPTGIEGCCMSEVGERKRKVEEWVVRAGRVVWGTRLLSGVMVPYSDASSPLSFRSECSSAAPIRSLRGVGLGALVGLLELYLALFGEALSPPVPYKVDTEPHLIRGAQTGYNICNSTTQNQDSLCQTSFINSIDDFCLWAPIDPNSIVGDIEGEMVACFIGGNAFCIKACDPAGPNAAHYCEHIFDRIGCAYNAPNNARNGTFESCLGDNQDFPGTYVGEDGATTTYRQPPESLGPITTMPYTARVPASSECVPYKSEELYAALASVTAPGETTEAAPTQTGSAGTSKPAGSGTGTAPNAGATDNAAVAIVVSGAATVFGVVFSAMFFS</sequence>
<comment type="caution">
    <text evidence="4">The sequence shown here is derived from an EMBL/GenBank/DDBJ whole genome shotgun (WGS) entry which is preliminary data.</text>
</comment>
<keyword evidence="3" id="KW-0732">Signal</keyword>
<reference evidence="4" key="2">
    <citation type="submission" date="2021-10" db="EMBL/GenBank/DDBJ databases">
        <title>Phylogenomics reveals ancestral predisposition of the termite-cultivated fungus Termitomyces towards a domesticated lifestyle.</title>
        <authorList>
            <person name="Auxier B."/>
            <person name="Grum-Grzhimaylo A."/>
            <person name="Cardenas M.E."/>
            <person name="Lodge J.D."/>
            <person name="Laessoe T."/>
            <person name="Pedersen O."/>
            <person name="Smith M.E."/>
            <person name="Kuyper T.W."/>
            <person name="Franco-Molano E.A."/>
            <person name="Baroni T.J."/>
            <person name="Aanen D.K."/>
        </authorList>
    </citation>
    <scope>NUCLEOTIDE SEQUENCE</scope>
    <source>
        <strain evidence="4">AP01</strain>
        <tissue evidence="4">Mycelium</tissue>
    </source>
</reference>
<evidence type="ECO:0000313" key="5">
    <source>
        <dbReference type="Proteomes" id="UP000775547"/>
    </source>
</evidence>
<gene>
    <name evidence="4" type="ORF">DXG03_002142</name>
</gene>
<feature type="transmembrane region" description="Helical" evidence="2">
    <location>
        <begin position="344"/>
        <end position="366"/>
    </location>
</feature>
<protein>
    <submittedName>
        <fullName evidence="4">Uncharacterized protein</fullName>
    </submittedName>
</protein>
<keyword evidence="2" id="KW-0812">Transmembrane</keyword>
<dbReference type="Proteomes" id="UP000775547">
    <property type="component" value="Unassembled WGS sequence"/>
</dbReference>
<reference evidence="4" key="1">
    <citation type="submission" date="2020-07" db="EMBL/GenBank/DDBJ databases">
        <authorList>
            <person name="Nieuwenhuis M."/>
            <person name="Van De Peppel L.J.J."/>
        </authorList>
    </citation>
    <scope>NUCLEOTIDE SEQUENCE</scope>
    <source>
        <strain evidence="4">AP01</strain>
        <tissue evidence="4">Mycelium</tissue>
    </source>
</reference>
<keyword evidence="5" id="KW-1185">Reference proteome</keyword>
<evidence type="ECO:0000256" key="3">
    <source>
        <dbReference type="SAM" id="SignalP"/>
    </source>
</evidence>
<feature type="chain" id="PRO_5040419595" evidence="3">
    <location>
        <begin position="20"/>
        <end position="367"/>
    </location>
</feature>
<keyword evidence="2" id="KW-0472">Membrane</keyword>